<gene>
    <name evidence="2" type="ORF">R1flu_000315</name>
</gene>
<protein>
    <submittedName>
        <fullName evidence="2">Uncharacterized protein</fullName>
    </submittedName>
</protein>
<comment type="caution">
    <text evidence="2">The sequence shown here is derived from an EMBL/GenBank/DDBJ whole genome shotgun (WGS) entry which is preliminary data.</text>
</comment>
<dbReference type="Proteomes" id="UP001605036">
    <property type="component" value="Unassembled WGS sequence"/>
</dbReference>
<name>A0ABD1Y056_9MARC</name>
<feature type="compositionally biased region" description="Basic and acidic residues" evidence="1">
    <location>
        <begin position="33"/>
        <end position="44"/>
    </location>
</feature>
<evidence type="ECO:0000256" key="1">
    <source>
        <dbReference type="SAM" id="MobiDB-lite"/>
    </source>
</evidence>
<accession>A0ABD1Y056</accession>
<evidence type="ECO:0000313" key="3">
    <source>
        <dbReference type="Proteomes" id="UP001605036"/>
    </source>
</evidence>
<feature type="region of interest" description="Disordered" evidence="1">
    <location>
        <begin position="1"/>
        <end position="77"/>
    </location>
</feature>
<dbReference type="EMBL" id="JBHFFA010000006">
    <property type="protein sequence ID" value="KAL2620110.1"/>
    <property type="molecule type" value="Genomic_DNA"/>
</dbReference>
<proteinExistence type="predicted"/>
<organism evidence="2 3">
    <name type="scientific">Riccia fluitans</name>
    <dbReference type="NCBI Taxonomy" id="41844"/>
    <lineage>
        <taxon>Eukaryota</taxon>
        <taxon>Viridiplantae</taxon>
        <taxon>Streptophyta</taxon>
        <taxon>Embryophyta</taxon>
        <taxon>Marchantiophyta</taxon>
        <taxon>Marchantiopsida</taxon>
        <taxon>Marchantiidae</taxon>
        <taxon>Marchantiales</taxon>
        <taxon>Ricciaceae</taxon>
        <taxon>Riccia</taxon>
    </lineage>
</organism>
<keyword evidence="3" id="KW-1185">Reference proteome</keyword>
<evidence type="ECO:0000313" key="2">
    <source>
        <dbReference type="EMBL" id="KAL2620110.1"/>
    </source>
</evidence>
<sequence>MAKRPNVRNGASEPQSRTSAGRLERANAGSGSRDTRGDARKTRNNENIWSQRQEEGDELLERANNSVANAEAMKWKT</sequence>
<reference evidence="2 3" key="1">
    <citation type="submission" date="2024-09" db="EMBL/GenBank/DDBJ databases">
        <title>Chromosome-scale assembly of Riccia fluitans.</title>
        <authorList>
            <person name="Paukszto L."/>
            <person name="Sawicki J."/>
            <person name="Karawczyk K."/>
            <person name="Piernik-Szablinska J."/>
            <person name="Szczecinska M."/>
            <person name="Mazdziarz M."/>
        </authorList>
    </citation>
    <scope>NUCLEOTIDE SEQUENCE [LARGE SCALE GENOMIC DNA]</scope>
    <source>
        <strain evidence="2">Rf_01</strain>
        <tissue evidence="2">Aerial parts of the thallus</tissue>
    </source>
</reference>
<dbReference type="AlphaFoldDB" id="A0ABD1Y056"/>